<gene>
    <name evidence="2" type="ORF">DXN04_33605</name>
</gene>
<name>A0A3E1NMY8_9BACT</name>
<sequence length="104" mass="12358">MNNNYIKKIITFNLIIGLTGISVLWMLVLLMRLTKRFVNIFFMLPHIIIYMLFLNVGYFILLIYSEKIERVLNVKYSLKRVYLLACIIINFLLGIAMILEFSLY</sequence>
<accession>A0A3E1NMY8</accession>
<comment type="caution">
    <text evidence="2">The sequence shown here is derived from an EMBL/GenBank/DDBJ whole genome shotgun (WGS) entry which is preliminary data.</text>
</comment>
<organism evidence="2 3">
    <name type="scientific">Chitinophaga silvisoli</name>
    <dbReference type="NCBI Taxonomy" id="2291814"/>
    <lineage>
        <taxon>Bacteria</taxon>
        <taxon>Pseudomonadati</taxon>
        <taxon>Bacteroidota</taxon>
        <taxon>Chitinophagia</taxon>
        <taxon>Chitinophagales</taxon>
        <taxon>Chitinophagaceae</taxon>
        <taxon>Chitinophaga</taxon>
    </lineage>
</organism>
<keyword evidence="1" id="KW-0812">Transmembrane</keyword>
<keyword evidence="1" id="KW-0472">Membrane</keyword>
<feature type="transmembrane region" description="Helical" evidence="1">
    <location>
        <begin position="12"/>
        <end position="31"/>
    </location>
</feature>
<dbReference type="AlphaFoldDB" id="A0A3E1NMY8"/>
<keyword evidence="3" id="KW-1185">Reference proteome</keyword>
<reference evidence="2 3" key="1">
    <citation type="submission" date="2018-08" db="EMBL/GenBank/DDBJ databases">
        <title>Chitinophaga sp. K20C18050901, a novel bacterium isolated from forest soil.</title>
        <authorList>
            <person name="Wang C."/>
        </authorList>
    </citation>
    <scope>NUCLEOTIDE SEQUENCE [LARGE SCALE GENOMIC DNA]</scope>
    <source>
        <strain evidence="2 3">K20C18050901</strain>
    </source>
</reference>
<keyword evidence="1" id="KW-1133">Transmembrane helix</keyword>
<dbReference type="EMBL" id="QTJV01000028">
    <property type="protein sequence ID" value="RFM29257.1"/>
    <property type="molecule type" value="Genomic_DNA"/>
</dbReference>
<evidence type="ECO:0000256" key="1">
    <source>
        <dbReference type="SAM" id="Phobius"/>
    </source>
</evidence>
<evidence type="ECO:0000313" key="2">
    <source>
        <dbReference type="EMBL" id="RFM29257.1"/>
    </source>
</evidence>
<evidence type="ECO:0000313" key="3">
    <source>
        <dbReference type="Proteomes" id="UP000261174"/>
    </source>
</evidence>
<protein>
    <submittedName>
        <fullName evidence="2">Uncharacterized protein</fullName>
    </submittedName>
</protein>
<proteinExistence type="predicted"/>
<feature type="transmembrane region" description="Helical" evidence="1">
    <location>
        <begin position="81"/>
        <end position="99"/>
    </location>
</feature>
<feature type="transmembrane region" description="Helical" evidence="1">
    <location>
        <begin position="37"/>
        <end position="61"/>
    </location>
</feature>
<dbReference type="Proteomes" id="UP000261174">
    <property type="component" value="Unassembled WGS sequence"/>
</dbReference>